<keyword evidence="2" id="KW-1185">Reference proteome</keyword>
<dbReference type="WBParaSite" id="GPLIN_000942900">
    <property type="protein sequence ID" value="GPLIN_000942900"/>
    <property type="gene ID" value="GPLIN_000942900"/>
</dbReference>
<evidence type="ECO:0000256" key="1">
    <source>
        <dbReference type="SAM" id="MobiDB-lite"/>
    </source>
</evidence>
<evidence type="ECO:0000313" key="2">
    <source>
        <dbReference type="Proteomes" id="UP000050741"/>
    </source>
</evidence>
<organism evidence="2 3">
    <name type="scientific">Globodera pallida</name>
    <name type="common">Potato cyst nematode worm</name>
    <name type="synonym">Heterodera pallida</name>
    <dbReference type="NCBI Taxonomy" id="36090"/>
    <lineage>
        <taxon>Eukaryota</taxon>
        <taxon>Metazoa</taxon>
        <taxon>Ecdysozoa</taxon>
        <taxon>Nematoda</taxon>
        <taxon>Chromadorea</taxon>
        <taxon>Rhabditida</taxon>
        <taxon>Tylenchina</taxon>
        <taxon>Tylenchomorpha</taxon>
        <taxon>Tylenchoidea</taxon>
        <taxon>Heteroderidae</taxon>
        <taxon>Heteroderinae</taxon>
        <taxon>Globodera</taxon>
    </lineage>
</organism>
<reference evidence="2" key="1">
    <citation type="submission" date="2013-12" db="EMBL/GenBank/DDBJ databases">
        <authorList>
            <person name="Aslett M."/>
        </authorList>
    </citation>
    <scope>NUCLEOTIDE SEQUENCE [LARGE SCALE GENOMIC DNA]</scope>
    <source>
        <strain evidence="2">Lindley</strain>
    </source>
</reference>
<feature type="compositionally biased region" description="Basic and acidic residues" evidence="1">
    <location>
        <begin position="1"/>
        <end position="28"/>
    </location>
</feature>
<proteinExistence type="predicted"/>
<sequence length="208" mass="22614">MQERETQGPNREDRKGGVGKNLEKREEMTTEEGQGQTWEVETVNSKGRGLKLAITGHLVLLIIGCLIGKGCGMDQKDMGRPRMHAEIVQDEVDPELQQWPLEKLMQGASMGEGHPNSYQRVENVLLGIDTVQNHSIQQLHETSEGQQGPSLPAEGGPSTSSTTPVRSPHPYWENRRGGPSERRGGGRGGGATYHGGRPGYSGHMGSGR</sequence>
<reference evidence="3" key="3">
    <citation type="submission" date="2016-06" db="UniProtKB">
        <authorList>
            <consortium name="WormBaseParasite"/>
        </authorList>
    </citation>
    <scope>IDENTIFICATION</scope>
</reference>
<dbReference type="AlphaFoldDB" id="A0A183C981"/>
<feature type="compositionally biased region" description="Polar residues" evidence="1">
    <location>
        <begin position="138"/>
        <end position="149"/>
    </location>
</feature>
<evidence type="ECO:0000313" key="3">
    <source>
        <dbReference type="WBParaSite" id="GPLIN_000942900"/>
    </source>
</evidence>
<feature type="compositionally biased region" description="Low complexity" evidence="1">
    <location>
        <begin position="157"/>
        <end position="170"/>
    </location>
</feature>
<name>A0A183C981_GLOPA</name>
<reference evidence="2" key="2">
    <citation type="submission" date="2014-05" db="EMBL/GenBank/DDBJ databases">
        <title>The genome and life-stage specific transcriptomes of Globodera pallida elucidate key aspects of plant parasitism by a cyst nematode.</title>
        <authorList>
            <person name="Cotton J.A."/>
            <person name="Lilley C.J."/>
            <person name="Jones L.M."/>
            <person name="Kikuchi T."/>
            <person name="Reid A.J."/>
            <person name="Thorpe P."/>
            <person name="Tsai I.J."/>
            <person name="Beasley H."/>
            <person name="Blok V."/>
            <person name="Cock P.J.A."/>
            <person name="Van den Akker S.E."/>
            <person name="Holroyd N."/>
            <person name="Hunt M."/>
            <person name="Mantelin S."/>
            <person name="Naghra H."/>
            <person name="Pain A."/>
            <person name="Palomares-Rius J.E."/>
            <person name="Zarowiecki M."/>
            <person name="Berriman M."/>
            <person name="Jones J.T."/>
            <person name="Urwin P.E."/>
        </authorList>
    </citation>
    <scope>NUCLEOTIDE SEQUENCE [LARGE SCALE GENOMIC DNA]</scope>
    <source>
        <strain evidence="2">Lindley</strain>
    </source>
</reference>
<feature type="compositionally biased region" description="Gly residues" evidence="1">
    <location>
        <begin position="186"/>
        <end position="208"/>
    </location>
</feature>
<accession>A0A183C981</accession>
<feature type="region of interest" description="Disordered" evidence="1">
    <location>
        <begin position="138"/>
        <end position="208"/>
    </location>
</feature>
<feature type="compositionally biased region" description="Basic and acidic residues" evidence="1">
    <location>
        <begin position="172"/>
        <end position="184"/>
    </location>
</feature>
<protein>
    <submittedName>
        <fullName evidence="3">Glycine rich superfamily member</fullName>
    </submittedName>
</protein>
<dbReference type="Proteomes" id="UP000050741">
    <property type="component" value="Unassembled WGS sequence"/>
</dbReference>
<feature type="region of interest" description="Disordered" evidence="1">
    <location>
        <begin position="1"/>
        <end position="37"/>
    </location>
</feature>